<protein>
    <submittedName>
        <fullName evidence="1">Uncharacterized protein</fullName>
    </submittedName>
</protein>
<dbReference type="AlphaFoldDB" id="C8PFQ1"/>
<gene>
    <name evidence="1" type="ORF">CAMGR0001_0693</name>
</gene>
<organism evidence="1 2">
    <name type="scientific">Campylobacter gracilis RM3268</name>
    <dbReference type="NCBI Taxonomy" id="553220"/>
    <lineage>
        <taxon>Bacteria</taxon>
        <taxon>Pseudomonadati</taxon>
        <taxon>Campylobacterota</taxon>
        <taxon>Epsilonproteobacteria</taxon>
        <taxon>Campylobacterales</taxon>
        <taxon>Campylobacteraceae</taxon>
        <taxon>Campylobacter</taxon>
    </lineage>
</organism>
<dbReference type="EMBL" id="ACYG01000017">
    <property type="protein sequence ID" value="EEV18363.1"/>
    <property type="molecule type" value="Genomic_DNA"/>
</dbReference>
<evidence type="ECO:0000313" key="2">
    <source>
        <dbReference type="Proteomes" id="UP000005709"/>
    </source>
</evidence>
<dbReference type="Proteomes" id="UP000005709">
    <property type="component" value="Unassembled WGS sequence"/>
</dbReference>
<reference evidence="1 2" key="1">
    <citation type="submission" date="2009-07" db="EMBL/GenBank/DDBJ databases">
        <authorList>
            <person name="Madupu R."/>
            <person name="Sebastian Y."/>
            <person name="Durkin A.S."/>
            <person name="Torralba M."/>
            <person name="Methe B."/>
            <person name="Sutton G.G."/>
            <person name="Strausberg R.L."/>
            <person name="Nelson K.E."/>
        </authorList>
    </citation>
    <scope>NUCLEOTIDE SEQUENCE [LARGE SCALE GENOMIC DNA]</scope>
    <source>
        <strain evidence="1 2">RM3268</strain>
    </source>
</reference>
<proteinExistence type="predicted"/>
<accession>C8PFQ1</accession>
<comment type="caution">
    <text evidence="1">The sequence shown here is derived from an EMBL/GenBank/DDBJ whole genome shotgun (WGS) entry which is preliminary data.</text>
</comment>
<evidence type="ECO:0000313" key="1">
    <source>
        <dbReference type="EMBL" id="EEV18363.1"/>
    </source>
</evidence>
<name>C8PFQ1_9BACT</name>
<sequence>MPREFGLAAACYDVGRKRSERSVEIYRLQRLCRSGVKFKQALRPRTSPCLA</sequence>
<keyword evidence="2" id="KW-1185">Reference proteome</keyword>